<sequence length="188" mass="21523">MESHQKVGTLLPNIPNKPLTTTQNKQKQQQQPHQKQQKPQNFKKSRLYNSRQIRTEIQDPSFTNPNSTNSNKSIVNVNNLPNKLDIPRFLSSRQFEITEFSKSQARSSNSRASRIVQTLPRSMRRRTASHNVNRIPKRLRKKALREMGLSLSVAHKNAKQLDGKETKGVKENGKPAKKKHARVLGKST</sequence>
<comment type="caution">
    <text evidence="1">The sequence shown here is derived from an EMBL/GenBank/DDBJ whole genome shotgun (WGS) entry which is preliminary data.</text>
</comment>
<protein>
    <submittedName>
        <fullName evidence="1">Unnamed protein product</fullName>
    </submittedName>
</protein>
<evidence type="ECO:0000313" key="2">
    <source>
        <dbReference type="Proteomes" id="UP001165064"/>
    </source>
</evidence>
<dbReference type="Proteomes" id="UP001165064">
    <property type="component" value="Unassembled WGS sequence"/>
</dbReference>
<gene>
    <name evidence="1" type="ORF">Amon02_000263000</name>
</gene>
<dbReference type="EMBL" id="BSXS01001544">
    <property type="protein sequence ID" value="GME76486.1"/>
    <property type="molecule type" value="Genomic_DNA"/>
</dbReference>
<name>A0ACB5SY92_AMBMO</name>
<organism evidence="1 2">
    <name type="scientific">Ambrosiozyma monospora</name>
    <name type="common">Yeast</name>
    <name type="synonym">Endomycopsis monosporus</name>
    <dbReference type="NCBI Taxonomy" id="43982"/>
    <lineage>
        <taxon>Eukaryota</taxon>
        <taxon>Fungi</taxon>
        <taxon>Dikarya</taxon>
        <taxon>Ascomycota</taxon>
        <taxon>Saccharomycotina</taxon>
        <taxon>Pichiomycetes</taxon>
        <taxon>Pichiales</taxon>
        <taxon>Pichiaceae</taxon>
        <taxon>Ambrosiozyma</taxon>
    </lineage>
</organism>
<accession>A0ACB5SY92</accession>
<keyword evidence="2" id="KW-1185">Reference proteome</keyword>
<reference evidence="1" key="1">
    <citation type="submission" date="2023-04" db="EMBL/GenBank/DDBJ databases">
        <title>Ambrosiozyma monospora NBRC 10751.</title>
        <authorList>
            <person name="Ichikawa N."/>
            <person name="Sato H."/>
            <person name="Tonouchi N."/>
        </authorList>
    </citation>
    <scope>NUCLEOTIDE SEQUENCE</scope>
    <source>
        <strain evidence="1">NBRC 10751</strain>
    </source>
</reference>
<evidence type="ECO:0000313" key="1">
    <source>
        <dbReference type="EMBL" id="GME76486.1"/>
    </source>
</evidence>
<proteinExistence type="predicted"/>